<dbReference type="CDD" id="cd22160">
    <property type="entry name" value="F-box_AtFBL13-like"/>
    <property type="match status" value="1"/>
</dbReference>
<sequence>MTTAVVVPDLNRPERSELDTDMISRFPDYVLSHILSFLLTKYAVATSVLSKRWEFLWTQIHSFYFDDKMPSISHRDDQDAGRRMTFLSLLKG</sequence>
<keyword evidence="3" id="KW-1185">Reference proteome</keyword>
<dbReference type="InterPro" id="IPR001810">
    <property type="entry name" value="F-box_dom"/>
</dbReference>
<dbReference type="PANTHER" id="PTHR31293:SF12">
    <property type="entry name" value="RNI-LIKE SUPERFAMILY PROTEIN"/>
    <property type="match status" value="1"/>
</dbReference>
<reference evidence="2 3" key="1">
    <citation type="submission" date="2024-01" db="EMBL/GenBank/DDBJ databases">
        <title>The complete chloroplast genome sequence of Lithospermum erythrorhizon: insights into the phylogenetic relationship among Boraginaceae species and the maternal lineages of purple gromwells.</title>
        <authorList>
            <person name="Okada T."/>
            <person name="Watanabe K."/>
        </authorList>
    </citation>
    <scope>NUCLEOTIDE SEQUENCE [LARGE SCALE GENOMIC DNA]</scope>
</reference>
<dbReference type="InterPro" id="IPR036047">
    <property type="entry name" value="F-box-like_dom_sf"/>
</dbReference>
<dbReference type="SUPFAM" id="SSF81383">
    <property type="entry name" value="F-box domain"/>
    <property type="match status" value="1"/>
</dbReference>
<dbReference type="PANTHER" id="PTHR31293">
    <property type="entry name" value="RNI-LIKE SUPERFAMILY PROTEIN"/>
    <property type="match status" value="1"/>
</dbReference>
<gene>
    <name evidence="2" type="ORF">LIER_02021</name>
</gene>
<protein>
    <recommendedName>
        <fullName evidence="1">F-box domain-containing protein</fullName>
    </recommendedName>
</protein>
<dbReference type="EMBL" id="BAABME010000210">
    <property type="protein sequence ID" value="GAA0140723.1"/>
    <property type="molecule type" value="Genomic_DNA"/>
</dbReference>
<name>A0AAV3NP34_LITER</name>
<feature type="domain" description="F-box" evidence="1">
    <location>
        <begin position="23"/>
        <end position="59"/>
    </location>
</feature>
<dbReference type="Gene3D" id="1.20.1280.50">
    <property type="match status" value="1"/>
</dbReference>
<proteinExistence type="predicted"/>
<organism evidence="2 3">
    <name type="scientific">Lithospermum erythrorhizon</name>
    <name type="common">Purple gromwell</name>
    <name type="synonym">Lithospermum officinale var. erythrorhizon</name>
    <dbReference type="NCBI Taxonomy" id="34254"/>
    <lineage>
        <taxon>Eukaryota</taxon>
        <taxon>Viridiplantae</taxon>
        <taxon>Streptophyta</taxon>
        <taxon>Embryophyta</taxon>
        <taxon>Tracheophyta</taxon>
        <taxon>Spermatophyta</taxon>
        <taxon>Magnoliopsida</taxon>
        <taxon>eudicotyledons</taxon>
        <taxon>Gunneridae</taxon>
        <taxon>Pentapetalae</taxon>
        <taxon>asterids</taxon>
        <taxon>lamiids</taxon>
        <taxon>Boraginales</taxon>
        <taxon>Boraginaceae</taxon>
        <taxon>Boraginoideae</taxon>
        <taxon>Lithospermeae</taxon>
        <taxon>Lithospermum</taxon>
    </lineage>
</organism>
<dbReference type="Pfam" id="PF00646">
    <property type="entry name" value="F-box"/>
    <property type="match status" value="1"/>
</dbReference>
<dbReference type="Proteomes" id="UP001454036">
    <property type="component" value="Unassembled WGS sequence"/>
</dbReference>
<dbReference type="InterPro" id="IPR053781">
    <property type="entry name" value="F-box_AtFBL13-like"/>
</dbReference>
<dbReference type="InterPro" id="IPR055294">
    <property type="entry name" value="FBL60-like"/>
</dbReference>
<accession>A0AAV3NP34</accession>
<evidence type="ECO:0000259" key="1">
    <source>
        <dbReference type="Pfam" id="PF00646"/>
    </source>
</evidence>
<evidence type="ECO:0000313" key="3">
    <source>
        <dbReference type="Proteomes" id="UP001454036"/>
    </source>
</evidence>
<comment type="caution">
    <text evidence="2">The sequence shown here is derived from an EMBL/GenBank/DDBJ whole genome shotgun (WGS) entry which is preliminary data.</text>
</comment>
<dbReference type="AlphaFoldDB" id="A0AAV3NP34"/>
<evidence type="ECO:0000313" key="2">
    <source>
        <dbReference type="EMBL" id="GAA0140723.1"/>
    </source>
</evidence>